<dbReference type="AlphaFoldDB" id="A0A8S3YRP9"/>
<evidence type="ECO:0000256" key="2">
    <source>
        <dbReference type="ARBA" id="ARBA00022771"/>
    </source>
</evidence>
<dbReference type="GO" id="GO:0008270">
    <property type="term" value="F:zinc ion binding"/>
    <property type="evidence" value="ECO:0007669"/>
    <property type="project" value="UniProtKB-KW"/>
</dbReference>
<keyword evidence="1" id="KW-0479">Metal-binding</keyword>
<organism evidence="6 7">
    <name type="scientific">Candidula unifasciata</name>
    <dbReference type="NCBI Taxonomy" id="100452"/>
    <lineage>
        <taxon>Eukaryota</taxon>
        <taxon>Metazoa</taxon>
        <taxon>Spiralia</taxon>
        <taxon>Lophotrochozoa</taxon>
        <taxon>Mollusca</taxon>
        <taxon>Gastropoda</taxon>
        <taxon>Heterobranchia</taxon>
        <taxon>Euthyneura</taxon>
        <taxon>Panpulmonata</taxon>
        <taxon>Eupulmonata</taxon>
        <taxon>Stylommatophora</taxon>
        <taxon>Helicina</taxon>
        <taxon>Helicoidea</taxon>
        <taxon>Geomitridae</taxon>
        <taxon>Candidula</taxon>
    </lineage>
</organism>
<dbReference type="OrthoDB" id="1028014at2759"/>
<accession>A0A8S3YRP9</accession>
<evidence type="ECO:0000256" key="1">
    <source>
        <dbReference type="ARBA" id="ARBA00022723"/>
    </source>
</evidence>
<evidence type="ECO:0000256" key="4">
    <source>
        <dbReference type="PROSITE-ProRule" id="PRU00134"/>
    </source>
</evidence>
<keyword evidence="2 4" id="KW-0863">Zinc-finger</keyword>
<evidence type="ECO:0000256" key="3">
    <source>
        <dbReference type="ARBA" id="ARBA00022833"/>
    </source>
</evidence>
<dbReference type="PROSITE" id="PS50865">
    <property type="entry name" value="ZF_MYND_2"/>
    <property type="match status" value="1"/>
</dbReference>
<dbReference type="Gene3D" id="6.10.140.2220">
    <property type="match status" value="1"/>
</dbReference>
<dbReference type="InterPro" id="IPR002893">
    <property type="entry name" value="Znf_MYND"/>
</dbReference>
<dbReference type="Pfam" id="PF01753">
    <property type="entry name" value="zf-MYND"/>
    <property type="match status" value="1"/>
</dbReference>
<dbReference type="Proteomes" id="UP000678393">
    <property type="component" value="Unassembled WGS sequence"/>
</dbReference>
<evidence type="ECO:0000259" key="5">
    <source>
        <dbReference type="PROSITE" id="PS50865"/>
    </source>
</evidence>
<protein>
    <recommendedName>
        <fullName evidence="5">MYND-type domain-containing protein</fullName>
    </recommendedName>
</protein>
<comment type="caution">
    <text evidence="6">The sequence shown here is derived from an EMBL/GenBank/DDBJ whole genome shotgun (WGS) entry which is preliminary data.</text>
</comment>
<evidence type="ECO:0000313" key="6">
    <source>
        <dbReference type="EMBL" id="CAG5118162.1"/>
    </source>
</evidence>
<evidence type="ECO:0000313" key="7">
    <source>
        <dbReference type="Proteomes" id="UP000678393"/>
    </source>
</evidence>
<name>A0A8S3YRP9_9EUPU</name>
<reference evidence="6" key="1">
    <citation type="submission" date="2021-04" db="EMBL/GenBank/DDBJ databases">
        <authorList>
            <consortium name="Molecular Ecology Group"/>
        </authorList>
    </citation>
    <scope>NUCLEOTIDE SEQUENCE</scope>
</reference>
<dbReference type="SUPFAM" id="SSF144232">
    <property type="entry name" value="HIT/MYND zinc finger-like"/>
    <property type="match status" value="1"/>
</dbReference>
<sequence>MTATYKTKVRVAQQCQQVVQLKQTYQVETMKLFHDCDVPERPPTRNTPSMSTDWNVLPFAYPENEQNQQKSKTINEILRFSLKQQKEDEITNNSGFVTVVVSRCLEAASMWNSVVCGIRHTHNSLQPHMWIDIDGYIIDNTYIKDFPAENLMFLCENTPKCYDRCDFSHLKAYEAIPKQQSAADTMKAAGIIPRKRIDFYDYKPDQALAIGLNREQSFNYYFAMIRYMYDKFGVSVAGIDPKIRSVCWWCGCYPRAGKPFLSDIQIPDEDVSNIPPNINVSFPRFKETDSPSKVTWKFPHCSRCTVAQYCSPECQKTDWLENHAINCFSRGSMYLPPFGDVPLTFDPMY</sequence>
<keyword evidence="7" id="KW-1185">Reference proteome</keyword>
<gene>
    <name evidence="6" type="ORF">CUNI_LOCUS3720</name>
</gene>
<keyword evidence="3" id="KW-0862">Zinc</keyword>
<dbReference type="EMBL" id="CAJHNH020000507">
    <property type="protein sequence ID" value="CAG5118162.1"/>
    <property type="molecule type" value="Genomic_DNA"/>
</dbReference>
<proteinExistence type="predicted"/>
<feature type="domain" description="MYND-type" evidence="5">
    <location>
        <begin position="247"/>
        <end position="327"/>
    </location>
</feature>